<dbReference type="AlphaFoldDB" id="A0A9Q3C036"/>
<comment type="caution">
    <text evidence="2">The sequence shown here is derived from an EMBL/GenBank/DDBJ whole genome shotgun (WGS) entry which is preliminary data.</text>
</comment>
<accession>A0A9Q3C036</accession>
<organism evidence="2 3">
    <name type="scientific">Austropuccinia psidii MF-1</name>
    <dbReference type="NCBI Taxonomy" id="1389203"/>
    <lineage>
        <taxon>Eukaryota</taxon>
        <taxon>Fungi</taxon>
        <taxon>Dikarya</taxon>
        <taxon>Basidiomycota</taxon>
        <taxon>Pucciniomycotina</taxon>
        <taxon>Pucciniomycetes</taxon>
        <taxon>Pucciniales</taxon>
        <taxon>Sphaerophragmiaceae</taxon>
        <taxon>Austropuccinia</taxon>
    </lineage>
</organism>
<proteinExistence type="predicted"/>
<evidence type="ECO:0000256" key="1">
    <source>
        <dbReference type="SAM" id="MobiDB-lite"/>
    </source>
</evidence>
<dbReference type="Proteomes" id="UP000765509">
    <property type="component" value="Unassembled WGS sequence"/>
</dbReference>
<gene>
    <name evidence="2" type="ORF">O181_015529</name>
</gene>
<reference evidence="2" key="1">
    <citation type="submission" date="2021-03" db="EMBL/GenBank/DDBJ databases">
        <title>Draft genome sequence of rust myrtle Austropuccinia psidii MF-1, a brazilian biotype.</title>
        <authorList>
            <person name="Quecine M.C."/>
            <person name="Pachon D.M.R."/>
            <person name="Bonatelli M.L."/>
            <person name="Correr F.H."/>
            <person name="Franceschini L.M."/>
            <person name="Leite T.F."/>
            <person name="Margarido G.R.A."/>
            <person name="Almeida C.A."/>
            <person name="Ferrarezi J.A."/>
            <person name="Labate C.A."/>
        </authorList>
    </citation>
    <scope>NUCLEOTIDE SEQUENCE</scope>
    <source>
        <strain evidence="2">MF-1</strain>
    </source>
</reference>
<evidence type="ECO:0000313" key="2">
    <source>
        <dbReference type="EMBL" id="MBW0475814.1"/>
    </source>
</evidence>
<dbReference type="EMBL" id="AVOT02004246">
    <property type="protein sequence ID" value="MBW0475814.1"/>
    <property type="molecule type" value="Genomic_DNA"/>
</dbReference>
<evidence type="ECO:0000313" key="3">
    <source>
        <dbReference type="Proteomes" id="UP000765509"/>
    </source>
</evidence>
<feature type="compositionally biased region" description="Low complexity" evidence="1">
    <location>
        <begin position="10"/>
        <end position="20"/>
    </location>
</feature>
<feature type="region of interest" description="Disordered" evidence="1">
    <location>
        <begin position="1"/>
        <end position="20"/>
    </location>
</feature>
<keyword evidence="3" id="KW-1185">Reference proteome</keyword>
<protein>
    <submittedName>
        <fullName evidence="2">Uncharacterized protein</fullName>
    </submittedName>
</protein>
<sequence length="111" mass="12569">MLEGESALAHPHTPMHMQTHPHTPMHMQTHPHTPMHMQAHPHTPMHMKTHPQTPMHMKAHPQPPMHMQAHPPMVVLCVTHSWSIPPDIRPSHVLPWCACVTHAPTELCSGL</sequence>
<name>A0A9Q3C036_9BASI</name>